<reference evidence="3" key="1">
    <citation type="submission" date="2023-07" db="EMBL/GenBank/DDBJ databases">
        <title>The genome sequence of Rhodocytophaga aerolata KACC 12507.</title>
        <authorList>
            <person name="Zhang X."/>
        </authorList>
    </citation>
    <scope>NUCLEOTIDE SEQUENCE</scope>
    <source>
        <strain evidence="3">KACC 12507</strain>
    </source>
</reference>
<dbReference type="InterPro" id="IPR052893">
    <property type="entry name" value="TCS_response_regulator"/>
</dbReference>
<gene>
    <name evidence="3" type="ORF">Q0590_10240</name>
</gene>
<protein>
    <submittedName>
        <fullName evidence="3">Response regulator</fullName>
    </submittedName>
</protein>
<feature type="modified residue" description="4-aspartylphosphate" evidence="1">
    <location>
        <position position="61"/>
    </location>
</feature>
<organism evidence="3 4">
    <name type="scientific">Rhodocytophaga aerolata</name>
    <dbReference type="NCBI Taxonomy" id="455078"/>
    <lineage>
        <taxon>Bacteria</taxon>
        <taxon>Pseudomonadati</taxon>
        <taxon>Bacteroidota</taxon>
        <taxon>Cytophagia</taxon>
        <taxon>Cytophagales</taxon>
        <taxon>Rhodocytophagaceae</taxon>
        <taxon>Rhodocytophaga</taxon>
    </lineage>
</organism>
<evidence type="ECO:0000313" key="4">
    <source>
        <dbReference type="Proteomes" id="UP001168528"/>
    </source>
</evidence>
<sequence length="129" mass="14797">MKKFNKILLVEDDPIDAFLSKSVIEQAEITEEIVLCHDGQEALDCLQTLKDKAIPDLILLDIRMPGMDGFEFLEELRRTYDNNSQFTVVILTSSNHPNDITLSGKFQASYYLVKPITPDKVKKMIERCF</sequence>
<dbReference type="Proteomes" id="UP001168528">
    <property type="component" value="Unassembled WGS sequence"/>
</dbReference>
<keyword evidence="4" id="KW-1185">Reference proteome</keyword>
<dbReference type="InterPro" id="IPR001789">
    <property type="entry name" value="Sig_transdc_resp-reg_receiver"/>
</dbReference>
<dbReference type="PANTHER" id="PTHR44520:SF2">
    <property type="entry name" value="RESPONSE REGULATOR RCP1"/>
    <property type="match status" value="1"/>
</dbReference>
<proteinExistence type="predicted"/>
<dbReference type="PROSITE" id="PS50110">
    <property type="entry name" value="RESPONSE_REGULATORY"/>
    <property type="match status" value="1"/>
</dbReference>
<feature type="domain" description="Response regulatory" evidence="2">
    <location>
        <begin position="6"/>
        <end position="129"/>
    </location>
</feature>
<name>A0ABT8R3F1_9BACT</name>
<evidence type="ECO:0000313" key="3">
    <source>
        <dbReference type="EMBL" id="MDO1446631.1"/>
    </source>
</evidence>
<dbReference type="CDD" id="cd17557">
    <property type="entry name" value="REC_Rcp-like"/>
    <property type="match status" value="1"/>
</dbReference>
<evidence type="ECO:0000256" key="1">
    <source>
        <dbReference type="PROSITE-ProRule" id="PRU00169"/>
    </source>
</evidence>
<comment type="caution">
    <text evidence="3">The sequence shown here is derived from an EMBL/GenBank/DDBJ whole genome shotgun (WGS) entry which is preliminary data.</text>
</comment>
<dbReference type="PANTHER" id="PTHR44520">
    <property type="entry name" value="RESPONSE REGULATOR RCP1-RELATED"/>
    <property type="match status" value="1"/>
</dbReference>
<dbReference type="SUPFAM" id="SSF52172">
    <property type="entry name" value="CheY-like"/>
    <property type="match status" value="1"/>
</dbReference>
<dbReference type="SMART" id="SM00448">
    <property type="entry name" value="REC"/>
    <property type="match status" value="1"/>
</dbReference>
<dbReference type="Pfam" id="PF00072">
    <property type="entry name" value="Response_reg"/>
    <property type="match status" value="1"/>
</dbReference>
<dbReference type="InterPro" id="IPR011006">
    <property type="entry name" value="CheY-like_superfamily"/>
</dbReference>
<dbReference type="RefSeq" id="WP_302037428.1">
    <property type="nucleotide sequence ID" value="NZ_JAUKPO010000004.1"/>
</dbReference>
<dbReference type="EMBL" id="JAUKPO010000004">
    <property type="protein sequence ID" value="MDO1446631.1"/>
    <property type="molecule type" value="Genomic_DNA"/>
</dbReference>
<evidence type="ECO:0000259" key="2">
    <source>
        <dbReference type="PROSITE" id="PS50110"/>
    </source>
</evidence>
<dbReference type="Gene3D" id="3.40.50.2300">
    <property type="match status" value="1"/>
</dbReference>
<accession>A0ABT8R3F1</accession>
<keyword evidence="1" id="KW-0597">Phosphoprotein</keyword>